<dbReference type="Proteomes" id="UP000059680">
    <property type="component" value="Chromosome 3"/>
</dbReference>
<dbReference type="InParanoid" id="A0A0P0W1R3"/>
<protein>
    <submittedName>
        <fullName evidence="1">Os03g0698500 protein</fullName>
    </submittedName>
</protein>
<gene>
    <name evidence="1" type="ordered locus">Os03g0698500</name>
    <name evidence="1" type="ORF">OSNPB_030698500</name>
</gene>
<accession>A0A0P0W1R3</accession>
<reference evidence="2" key="1">
    <citation type="journal article" date="2005" name="Nature">
        <title>The map-based sequence of the rice genome.</title>
        <authorList>
            <consortium name="International rice genome sequencing project (IRGSP)"/>
            <person name="Matsumoto T."/>
            <person name="Wu J."/>
            <person name="Kanamori H."/>
            <person name="Katayose Y."/>
            <person name="Fujisawa M."/>
            <person name="Namiki N."/>
            <person name="Mizuno H."/>
            <person name="Yamamoto K."/>
            <person name="Antonio B.A."/>
            <person name="Baba T."/>
            <person name="Sakata K."/>
            <person name="Nagamura Y."/>
            <person name="Aoki H."/>
            <person name="Arikawa K."/>
            <person name="Arita K."/>
            <person name="Bito T."/>
            <person name="Chiden Y."/>
            <person name="Fujitsuka N."/>
            <person name="Fukunaka R."/>
            <person name="Hamada M."/>
            <person name="Harada C."/>
            <person name="Hayashi A."/>
            <person name="Hijishita S."/>
            <person name="Honda M."/>
            <person name="Hosokawa S."/>
            <person name="Ichikawa Y."/>
            <person name="Idonuma A."/>
            <person name="Iijima M."/>
            <person name="Ikeda M."/>
            <person name="Ikeno M."/>
            <person name="Ito K."/>
            <person name="Ito S."/>
            <person name="Ito T."/>
            <person name="Ito Y."/>
            <person name="Ito Y."/>
            <person name="Iwabuchi A."/>
            <person name="Kamiya K."/>
            <person name="Karasawa W."/>
            <person name="Kurita K."/>
            <person name="Katagiri S."/>
            <person name="Kikuta A."/>
            <person name="Kobayashi H."/>
            <person name="Kobayashi N."/>
            <person name="Machita K."/>
            <person name="Maehara T."/>
            <person name="Masukawa M."/>
            <person name="Mizubayashi T."/>
            <person name="Mukai Y."/>
            <person name="Nagasaki H."/>
            <person name="Nagata Y."/>
            <person name="Naito S."/>
            <person name="Nakashima M."/>
            <person name="Nakama Y."/>
            <person name="Nakamichi Y."/>
            <person name="Nakamura M."/>
            <person name="Meguro A."/>
            <person name="Negishi M."/>
            <person name="Ohta I."/>
            <person name="Ohta T."/>
            <person name="Okamoto M."/>
            <person name="Ono N."/>
            <person name="Saji S."/>
            <person name="Sakaguchi M."/>
            <person name="Sakai K."/>
            <person name="Shibata M."/>
            <person name="Shimokawa T."/>
            <person name="Song J."/>
            <person name="Takazaki Y."/>
            <person name="Terasawa K."/>
            <person name="Tsugane M."/>
            <person name="Tsuji K."/>
            <person name="Ueda S."/>
            <person name="Waki K."/>
            <person name="Yamagata H."/>
            <person name="Yamamoto M."/>
            <person name="Yamamoto S."/>
            <person name="Yamane H."/>
            <person name="Yoshiki S."/>
            <person name="Yoshihara R."/>
            <person name="Yukawa K."/>
            <person name="Zhong H."/>
            <person name="Yano M."/>
            <person name="Yuan Q."/>
            <person name="Ouyang S."/>
            <person name="Liu J."/>
            <person name="Jones K.M."/>
            <person name="Gansberger K."/>
            <person name="Moffat K."/>
            <person name="Hill J."/>
            <person name="Bera J."/>
            <person name="Fadrosh D."/>
            <person name="Jin S."/>
            <person name="Johri S."/>
            <person name="Kim M."/>
            <person name="Overton L."/>
            <person name="Reardon M."/>
            <person name="Tsitrin T."/>
            <person name="Vuong H."/>
            <person name="Weaver B."/>
            <person name="Ciecko A."/>
            <person name="Tallon L."/>
            <person name="Jackson J."/>
            <person name="Pai G."/>
            <person name="Aken S.V."/>
            <person name="Utterback T."/>
            <person name="Reidmuller S."/>
            <person name="Feldblyum T."/>
            <person name="Hsiao J."/>
            <person name="Zismann V."/>
            <person name="Iobst S."/>
            <person name="de Vazeille A.R."/>
            <person name="Buell C.R."/>
            <person name="Ying K."/>
            <person name="Li Y."/>
            <person name="Lu T."/>
            <person name="Huang Y."/>
            <person name="Zhao Q."/>
            <person name="Feng Q."/>
            <person name="Zhang L."/>
            <person name="Zhu J."/>
            <person name="Weng Q."/>
            <person name="Mu J."/>
            <person name="Lu Y."/>
            <person name="Fan D."/>
            <person name="Liu Y."/>
            <person name="Guan J."/>
            <person name="Zhang Y."/>
            <person name="Yu S."/>
            <person name="Liu X."/>
            <person name="Zhang Y."/>
            <person name="Hong G."/>
            <person name="Han B."/>
            <person name="Choisne N."/>
            <person name="Demange N."/>
            <person name="Orjeda G."/>
            <person name="Samain S."/>
            <person name="Cattolico L."/>
            <person name="Pelletier E."/>
            <person name="Couloux A."/>
            <person name="Segurens B."/>
            <person name="Wincker P."/>
            <person name="D'Hont A."/>
            <person name="Scarpelli C."/>
            <person name="Weissenbach J."/>
            <person name="Salanoubat M."/>
            <person name="Quetier F."/>
            <person name="Yu Y."/>
            <person name="Kim H.R."/>
            <person name="Rambo T."/>
            <person name="Currie J."/>
            <person name="Collura K."/>
            <person name="Luo M."/>
            <person name="Yang T."/>
            <person name="Ammiraju J.S.S."/>
            <person name="Engler F."/>
            <person name="Soderlund C."/>
            <person name="Wing R.A."/>
            <person name="Palmer L.E."/>
            <person name="de la Bastide M."/>
            <person name="Spiegel L."/>
            <person name="Nascimento L."/>
            <person name="Zutavern T."/>
            <person name="O'Shaughnessy A."/>
            <person name="Dike S."/>
            <person name="Dedhia N."/>
            <person name="Preston R."/>
            <person name="Balija V."/>
            <person name="McCombie W.R."/>
            <person name="Chow T."/>
            <person name="Chen H."/>
            <person name="Chung M."/>
            <person name="Chen C."/>
            <person name="Shaw J."/>
            <person name="Wu H."/>
            <person name="Hsiao K."/>
            <person name="Chao Y."/>
            <person name="Chu M."/>
            <person name="Cheng C."/>
            <person name="Hour A."/>
            <person name="Lee P."/>
            <person name="Lin S."/>
            <person name="Lin Y."/>
            <person name="Liou J."/>
            <person name="Liu S."/>
            <person name="Hsing Y."/>
            <person name="Raghuvanshi S."/>
            <person name="Mohanty A."/>
            <person name="Bharti A.K."/>
            <person name="Gaur A."/>
            <person name="Gupta V."/>
            <person name="Kumar D."/>
            <person name="Ravi V."/>
            <person name="Vij S."/>
            <person name="Kapur A."/>
            <person name="Khurana P."/>
            <person name="Khurana P."/>
            <person name="Khurana J.P."/>
            <person name="Tyagi A.K."/>
            <person name="Gaikwad K."/>
            <person name="Singh A."/>
            <person name="Dalal V."/>
            <person name="Srivastava S."/>
            <person name="Dixit A."/>
            <person name="Pal A.K."/>
            <person name="Ghazi I.A."/>
            <person name="Yadav M."/>
            <person name="Pandit A."/>
            <person name="Bhargava A."/>
            <person name="Sureshbabu K."/>
            <person name="Batra K."/>
            <person name="Sharma T.R."/>
            <person name="Mohapatra T."/>
            <person name="Singh N.K."/>
            <person name="Messing J."/>
            <person name="Nelson A.B."/>
            <person name="Fuks G."/>
            <person name="Kavchok S."/>
            <person name="Keizer G."/>
            <person name="Linton E."/>
            <person name="Llaca V."/>
            <person name="Song R."/>
            <person name="Tanyolac B."/>
            <person name="Young S."/>
            <person name="Ho-Il K."/>
            <person name="Hahn J.H."/>
            <person name="Sangsakoo G."/>
            <person name="Vanavichit A."/>
            <person name="de Mattos Luiz.A.T."/>
            <person name="Zimmer P.D."/>
            <person name="Malone G."/>
            <person name="Dellagostin O."/>
            <person name="de Oliveira A.C."/>
            <person name="Bevan M."/>
            <person name="Bancroft I."/>
            <person name="Minx P."/>
            <person name="Cordum H."/>
            <person name="Wilson R."/>
            <person name="Cheng Z."/>
            <person name="Jin W."/>
            <person name="Jiang J."/>
            <person name="Leong S.A."/>
            <person name="Iwama H."/>
            <person name="Gojobori T."/>
            <person name="Itoh T."/>
            <person name="Niimura Y."/>
            <person name="Fujii Y."/>
            <person name="Habara T."/>
            <person name="Sakai H."/>
            <person name="Sato Y."/>
            <person name="Wilson G."/>
            <person name="Kumar K."/>
            <person name="McCouch S."/>
            <person name="Juretic N."/>
            <person name="Hoen D."/>
            <person name="Wright S."/>
            <person name="Bruskiewich R."/>
            <person name="Bureau T."/>
            <person name="Miyao A."/>
            <person name="Hirochika H."/>
            <person name="Nishikawa T."/>
            <person name="Kadowaki K."/>
            <person name="Sugiura M."/>
            <person name="Burr B."/>
            <person name="Sasaki T."/>
        </authorList>
    </citation>
    <scope>NUCLEOTIDE SEQUENCE [LARGE SCALE GENOMIC DNA]</scope>
    <source>
        <strain evidence="2">cv. Nipponbare</strain>
    </source>
</reference>
<reference evidence="1 2" key="3">
    <citation type="journal article" date="2013" name="Rice">
        <title>Improvement of the Oryza sativa Nipponbare reference genome using next generation sequence and optical map data.</title>
        <authorList>
            <person name="Kawahara Y."/>
            <person name="de la Bastide M."/>
            <person name="Hamilton J.P."/>
            <person name="Kanamori H."/>
            <person name="McCombie W.R."/>
            <person name="Ouyang S."/>
            <person name="Schwartz D.C."/>
            <person name="Tanaka T."/>
            <person name="Wu J."/>
            <person name="Zhou S."/>
            <person name="Childs K.L."/>
            <person name="Davidson R.M."/>
            <person name="Lin H."/>
            <person name="Quesada-Ocampo L."/>
            <person name="Vaillancourt B."/>
            <person name="Sakai H."/>
            <person name="Lee S.S."/>
            <person name="Kim J."/>
            <person name="Numa H."/>
            <person name="Itoh T."/>
            <person name="Buell C.R."/>
            <person name="Matsumoto T."/>
        </authorList>
    </citation>
    <scope>NUCLEOTIDE SEQUENCE [LARGE SCALE GENOMIC DNA]</scope>
    <source>
        <strain evidence="2">cv. Nipponbare</strain>
    </source>
</reference>
<dbReference type="PaxDb" id="39947-A0A0P0W1R3"/>
<sequence length="136" mass="15045">MGRLFVMHLEGKVYSCKHCHTHLGLSSDIISKVRLFSPLLSSSSRCCCCCWLALFDSASTADVGAIVSWLLLSISCSPSIASTGRRTSSIRCKWPLLPGPHLALEFLFARQTLGSVRREICVEFGGKWEMHCAFFS</sequence>
<name>A0A0P0W1R3_ORYSJ</name>
<proteinExistence type="predicted"/>
<evidence type="ECO:0000313" key="1">
    <source>
        <dbReference type="EMBL" id="BAS85898.1"/>
    </source>
</evidence>
<reference evidence="1 2" key="2">
    <citation type="journal article" date="2013" name="Plant Cell Physiol.">
        <title>Rice Annotation Project Database (RAP-DB): an integrative and interactive database for rice genomics.</title>
        <authorList>
            <person name="Sakai H."/>
            <person name="Lee S.S."/>
            <person name="Tanaka T."/>
            <person name="Numa H."/>
            <person name="Kim J."/>
            <person name="Kawahara Y."/>
            <person name="Wakimoto H."/>
            <person name="Yang C.C."/>
            <person name="Iwamoto M."/>
            <person name="Abe T."/>
            <person name="Yamada Y."/>
            <person name="Muto A."/>
            <person name="Inokuchi H."/>
            <person name="Ikemura T."/>
            <person name="Matsumoto T."/>
            <person name="Sasaki T."/>
            <person name="Itoh T."/>
        </authorList>
    </citation>
    <scope>NUCLEOTIDE SEQUENCE [LARGE SCALE GENOMIC DNA]</scope>
    <source>
        <strain evidence="2">cv. Nipponbare</strain>
    </source>
</reference>
<dbReference type="EMBL" id="AP014959">
    <property type="protein sequence ID" value="BAS85898.1"/>
    <property type="molecule type" value="Genomic_DNA"/>
</dbReference>
<dbReference type="STRING" id="39947.A0A0P0W1R3"/>
<dbReference type="Gramene" id="Os03t0698500-01">
    <property type="protein sequence ID" value="Os03t0698500-01"/>
    <property type="gene ID" value="Os03g0698500"/>
</dbReference>
<keyword evidence="2" id="KW-1185">Reference proteome</keyword>
<evidence type="ECO:0000313" key="2">
    <source>
        <dbReference type="Proteomes" id="UP000059680"/>
    </source>
</evidence>
<dbReference type="ExpressionAtlas" id="A0A0P0W1R3">
    <property type="expression patterns" value="baseline and differential"/>
</dbReference>
<organism evidence="1 2">
    <name type="scientific">Oryza sativa subsp. japonica</name>
    <name type="common">Rice</name>
    <dbReference type="NCBI Taxonomy" id="39947"/>
    <lineage>
        <taxon>Eukaryota</taxon>
        <taxon>Viridiplantae</taxon>
        <taxon>Streptophyta</taxon>
        <taxon>Embryophyta</taxon>
        <taxon>Tracheophyta</taxon>
        <taxon>Spermatophyta</taxon>
        <taxon>Magnoliopsida</taxon>
        <taxon>Liliopsida</taxon>
        <taxon>Poales</taxon>
        <taxon>Poaceae</taxon>
        <taxon>BOP clade</taxon>
        <taxon>Oryzoideae</taxon>
        <taxon>Oryzeae</taxon>
        <taxon>Oryzinae</taxon>
        <taxon>Oryza</taxon>
        <taxon>Oryza sativa</taxon>
    </lineage>
</organism>
<dbReference type="AlphaFoldDB" id="A0A0P0W1R3"/>